<gene>
    <name evidence="2" type="ORF">E5676_scaffold124G00090</name>
    <name evidence="1" type="ORF">E6C27_scaffold67G006410</name>
</gene>
<organism evidence="2 4">
    <name type="scientific">Cucumis melo var. makuwa</name>
    <name type="common">Oriental melon</name>
    <dbReference type="NCBI Taxonomy" id="1194695"/>
    <lineage>
        <taxon>Eukaryota</taxon>
        <taxon>Viridiplantae</taxon>
        <taxon>Streptophyta</taxon>
        <taxon>Embryophyta</taxon>
        <taxon>Tracheophyta</taxon>
        <taxon>Spermatophyta</taxon>
        <taxon>Magnoliopsida</taxon>
        <taxon>eudicotyledons</taxon>
        <taxon>Gunneridae</taxon>
        <taxon>Pentapetalae</taxon>
        <taxon>rosids</taxon>
        <taxon>fabids</taxon>
        <taxon>Cucurbitales</taxon>
        <taxon>Cucurbitaceae</taxon>
        <taxon>Benincaseae</taxon>
        <taxon>Cucumis</taxon>
    </lineage>
</organism>
<dbReference type="Proteomes" id="UP000321947">
    <property type="component" value="Unassembled WGS sequence"/>
</dbReference>
<evidence type="ECO:0000313" key="3">
    <source>
        <dbReference type="Proteomes" id="UP000321393"/>
    </source>
</evidence>
<proteinExistence type="predicted"/>
<protein>
    <submittedName>
        <fullName evidence="2">Uncharacterized protein</fullName>
    </submittedName>
</protein>
<dbReference type="EMBL" id="SSTE01016227">
    <property type="protein sequence ID" value="KAA0042150.1"/>
    <property type="molecule type" value="Genomic_DNA"/>
</dbReference>
<evidence type="ECO:0000313" key="2">
    <source>
        <dbReference type="EMBL" id="TYK26725.1"/>
    </source>
</evidence>
<reference evidence="3 4" key="1">
    <citation type="submission" date="2019-08" db="EMBL/GenBank/DDBJ databases">
        <title>Draft genome sequences of two oriental melons (Cucumis melo L. var makuwa).</title>
        <authorList>
            <person name="Kwon S.-Y."/>
        </authorList>
    </citation>
    <scope>NUCLEOTIDE SEQUENCE [LARGE SCALE GENOMIC DNA]</scope>
    <source>
        <strain evidence="4">cv. Chang Bougi</strain>
        <strain evidence="3">cv. SW 3</strain>
        <tissue evidence="2">Leaf</tissue>
    </source>
</reference>
<dbReference type="Proteomes" id="UP000321393">
    <property type="component" value="Unassembled WGS sequence"/>
</dbReference>
<sequence>MALMRGDSAISNPTSTRGRSSFYYQIHYLGRNDQASSLFGEVTPLSGIQLLLGEDQTFTIRSTVLVGAIEHLRRLERGDSAVDDPTFTRGRSGLCCQIHRPGRSDRAPSLFREVTLLSAIQLLLGGRSGFCCQIHRPSRSDRTPSSFGEIQCPGRSDRANLSFGEVALPSAIQLLLGDDRAFAVKSTILVGAIGHLHRLKRIIEHLSSDPCYGRSNQVLSSFGEEEVELHIVVIFREVEAKLHDHHLLREVEAELHHSHYFGELEAEMYYHHHARSYNILEMNDPFNGRYWR</sequence>
<comment type="caution">
    <text evidence="2">The sequence shown here is derived from an EMBL/GenBank/DDBJ whole genome shotgun (WGS) entry which is preliminary data.</text>
</comment>
<name>A0A5D3DTT9_CUCMM</name>
<dbReference type="AlphaFoldDB" id="A0A5D3DTT9"/>
<accession>A0A5D3DTT9</accession>
<evidence type="ECO:0000313" key="4">
    <source>
        <dbReference type="Proteomes" id="UP000321947"/>
    </source>
</evidence>
<dbReference type="EMBL" id="SSTD01003357">
    <property type="protein sequence ID" value="TYK26725.1"/>
    <property type="molecule type" value="Genomic_DNA"/>
</dbReference>
<evidence type="ECO:0000313" key="1">
    <source>
        <dbReference type="EMBL" id="KAA0042150.1"/>
    </source>
</evidence>